<gene>
    <name evidence="2" type="ORF">DFR79_1322</name>
</gene>
<dbReference type="Gene3D" id="1.10.530.10">
    <property type="match status" value="1"/>
</dbReference>
<accession>A0A4R6LDY1</accession>
<dbReference type="Proteomes" id="UP000295064">
    <property type="component" value="Unassembled WGS sequence"/>
</dbReference>
<dbReference type="SUPFAM" id="SSF53955">
    <property type="entry name" value="Lysozyme-like"/>
    <property type="match status" value="1"/>
</dbReference>
<evidence type="ECO:0000313" key="3">
    <source>
        <dbReference type="Proteomes" id="UP000295064"/>
    </source>
</evidence>
<name>A0A4R6LDY1_9FIRM</name>
<feature type="domain" description="Transglycosylase SLT" evidence="1">
    <location>
        <begin position="8"/>
        <end position="137"/>
    </location>
</feature>
<proteinExistence type="predicted"/>
<organism evidence="2 3">
    <name type="scientific">Halanaerobium saccharolyticum</name>
    <dbReference type="NCBI Taxonomy" id="43595"/>
    <lineage>
        <taxon>Bacteria</taxon>
        <taxon>Bacillati</taxon>
        <taxon>Bacillota</taxon>
        <taxon>Clostridia</taxon>
        <taxon>Halanaerobiales</taxon>
        <taxon>Halanaerobiaceae</taxon>
        <taxon>Halanaerobium</taxon>
    </lineage>
</organism>
<dbReference type="PANTHER" id="PTHR37423">
    <property type="entry name" value="SOLUBLE LYTIC MUREIN TRANSGLYCOSYLASE-RELATED"/>
    <property type="match status" value="1"/>
</dbReference>
<sequence length="150" mass="17733">MKQKINAAIKKYAEQYGIPPGLIKAIIEVESSGNPFAMRYEDHYRWLVEPFSQFHWHAETEKQSQKTSWGLMQIMGAVARERGFKGRYLSELSKPELGIKFGCKHLKWNYNRYNDWNDAISAFNQGSNRKNEHGEYENQIYVNKVLRNWK</sequence>
<dbReference type="RefSeq" id="WP_166638062.1">
    <property type="nucleotide sequence ID" value="NZ_SNWX01000032.1"/>
</dbReference>
<protein>
    <submittedName>
        <fullName evidence="2">Transglycosylase-like protein with SLT domain</fullName>
    </submittedName>
</protein>
<evidence type="ECO:0000313" key="2">
    <source>
        <dbReference type="EMBL" id="TDO77670.1"/>
    </source>
</evidence>
<evidence type="ECO:0000259" key="1">
    <source>
        <dbReference type="Pfam" id="PF01464"/>
    </source>
</evidence>
<dbReference type="InterPro" id="IPR008258">
    <property type="entry name" value="Transglycosylase_SLT_dom_1"/>
</dbReference>
<dbReference type="Pfam" id="PF01464">
    <property type="entry name" value="SLT"/>
    <property type="match status" value="1"/>
</dbReference>
<dbReference type="CDD" id="cd00254">
    <property type="entry name" value="LT-like"/>
    <property type="match status" value="1"/>
</dbReference>
<comment type="caution">
    <text evidence="2">The sequence shown here is derived from an EMBL/GenBank/DDBJ whole genome shotgun (WGS) entry which is preliminary data.</text>
</comment>
<dbReference type="InterPro" id="IPR023346">
    <property type="entry name" value="Lysozyme-like_dom_sf"/>
</dbReference>
<reference evidence="2 3" key="1">
    <citation type="submission" date="2019-03" db="EMBL/GenBank/DDBJ databases">
        <title>Subsurface microbial communities from deep shales in Ohio and West Virginia, USA.</title>
        <authorList>
            <person name="Wrighton K."/>
        </authorList>
    </citation>
    <scope>NUCLEOTIDE SEQUENCE [LARGE SCALE GENOMIC DNA]</scope>
    <source>
        <strain evidence="2 3">MA284_T2</strain>
    </source>
</reference>
<dbReference type="PANTHER" id="PTHR37423:SF2">
    <property type="entry name" value="MEMBRANE-BOUND LYTIC MUREIN TRANSGLYCOSYLASE C"/>
    <property type="match status" value="1"/>
</dbReference>
<dbReference type="AlphaFoldDB" id="A0A4R6LDY1"/>
<dbReference type="EMBL" id="SNWX01000032">
    <property type="protein sequence ID" value="TDO77670.1"/>
    <property type="molecule type" value="Genomic_DNA"/>
</dbReference>